<keyword evidence="1" id="KW-0812">Transmembrane</keyword>
<reference evidence="2" key="1">
    <citation type="submission" date="2009-10" db="EMBL/GenBank/DDBJ databases">
        <title>Diversity of trophic interactions inside an arsenic-rich microbial ecosystem.</title>
        <authorList>
            <person name="Bertin P.N."/>
            <person name="Heinrich-Salmeron A."/>
            <person name="Pelletier E."/>
            <person name="Goulhen-Chollet F."/>
            <person name="Arsene-Ploetze F."/>
            <person name="Gallien S."/>
            <person name="Calteau A."/>
            <person name="Vallenet D."/>
            <person name="Casiot C."/>
            <person name="Chane-Woon-Ming B."/>
            <person name="Giloteaux L."/>
            <person name="Barakat M."/>
            <person name="Bonnefoy V."/>
            <person name="Bruneel O."/>
            <person name="Chandler M."/>
            <person name="Cleiss J."/>
            <person name="Duran R."/>
            <person name="Elbaz-Poulichet F."/>
            <person name="Fonknechten N."/>
            <person name="Lauga B."/>
            <person name="Mornico D."/>
            <person name="Ortet P."/>
            <person name="Schaeffer C."/>
            <person name="Siguier P."/>
            <person name="Alexander Thil Smith A."/>
            <person name="Van Dorsselaer A."/>
            <person name="Weissenbach J."/>
            <person name="Medigue C."/>
            <person name="Le Paslier D."/>
        </authorList>
    </citation>
    <scope>NUCLEOTIDE SEQUENCE</scope>
</reference>
<name>E6PQ03_9ZZZZ</name>
<keyword evidence="1" id="KW-1133">Transmembrane helix</keyword>
<keyword evidence="1" id="KW-0472">Membrane</keyword>
<protein>
    <submittedName>
        <fullName evidence="2">Uncharacterized protein</fullName>
    </submittedName>
</protein>
<comment type="caution">
    <text evidence="2">The sequence shown here is derived from an EMBL/GenBank/DDBJ whole genome shotgun (WGS) entry which is preliminary data.</text>
</comment>
<evidence type="ECO:0000313" key="2">
    <source>
        <dbReference type="EMBL" id="CBH97007.1"/>
    </source>
</evidence>
<sequence>MKLRFNKEVRKSIAEELKKVSTFGGIGLGVLGYSTRAPLMLFGAFVWWVVCQTIAAFLLSMEDE</sequence>
<gene>
    <name evidence="2" type="ORF">CARN2_1617</name>
</gene>
<evidence type="ECO:0000256" key="1">
    <source>
        <dbReference type="SAM" id="Phobius"/>
    </source>
</evidence>
<accession>E6PQ03</accession>
<feature type="transmembrane region" description="Helical" evidence="1">
    <location>
        <begin position="39"/>
        <end position="59"/>
    </location>
</feature>
<proteinExistence type="predicted"/>
<dbReference type="EMBL" id="CABM01000040">
    <property type="protein sequence ID" value="CBH97007.1"/>
    <property type="molecule type" value="Genomic_DNA"/>
</dbReference>
<dbReference type="AlphaFoldDB" id="E6PQ03"/>
<organism evidence="2">
    <name type="scientific">mine drainage metagenome</name>
    <dbReference type="NCBI Taxonomy" id="410659"/>
    <lineage>
        <taxon>unclassified sequences</taxon>
        <taxon>metagenomes</taxon>
        <taxon>ecological metagenomes</taxon>
    </lineage>
</organism>